<evidence type="ECO:0000256" key="1">
    <source>
        <dbReference type="ARBA" id="ARBA00004571"/>
    </source>
</evidence>
<feature type="chain" id="PRO_5008572459" evidence="8">
    <location>
        <begin position="23"/>
        <end position="415"/>
    </location>
</feature>
<protein>
    <submittedName>
        <fullName evidence="9">Long-chain fatty acid transporter</fullName>
    </submittedName>
</protein>
<keyword evidence="10" id="KW-1185">Reference proteome</keyword>
<dbReference type="PANTHER" id="PTHR35093:SF8">
    <property type="entry name" value="OUTER MEMBRANE PROTEIN NMB0088-RELATED"/>
    <property type="match status" value="1"/>
</dbReference>
<dbReference type="Pfam" id="PF03349">
    <property type="entry name" value="Toluene_X"/>
    <property type="match status" value="1"/>
</dbReference>
<organism evidence="9 10">
    <name type="scientific">Sulfuricaulis limicola</name>
    <dbReference type="NCBI Taxonomy" id="1620215"/>
    <lineage>
        <taxon>Bacteria</taxon>
        <taxon>Pseudomonadati</taxon>
        <taxon>Pseudomonadota</taxon>
        <taxon>Gammaproteobacteria</taxon>
        <taxon>Acidiferrobacterales</taxon>
        <taxon>Acidiferrobacteraceae</taxon>
        <taxon>Sulfuricaulis</taxon>
    </lineage>
</organism>
<dbReference type="GO" id="GO:0009279">
    <property type="term" value="C:cell outer membrane"/>
    <property type="evidence" value="ECO:0007669"/>
    <property type="project" value="UniProtKB-SubCell"/>
</dbReference>
<dbReference type="EMBL" id="AP014879">
    <property type="protein sequence ID" value="BAV34515.1"/>
    <property type="molecule type" value="Genomic_DNA"/>
</dbReference>
<dbReference type="GO" id="GO:0015483">
    <property type="term" value="F:long-chain fatty acid transporting porin activity"/>
    <property type="evidence" value="ECO:0007669"/>
    <property type="project" value="TreeGrafter"/>
</dbReference>
<dbReference type="KEGG" id="slim:SCL_2226"/>
<evidence type="ECO:0000256" key="2">
    <source>
        <dbReference type="ARBA" id="ARBA00008163"/>
    </source>
</evidence>
<evidence type="ECO:0000313" key="10">
    <source>
        <dbReference type="Proteomes" id="UP000243180"/>
    </source>
</evidence>
<evidence type="ECO:0000313" key="9">
    <source>
        <dbReference type="EMBL" id="BAV34515.1"/>
    </source>
</evidence>
<proteinExistence type="inferred from homology"/>
<dbReference type="OrthoDB" id="19849at2"/>
<dbReference type="Gene3D" id="2.40.160.60">
    <property type="entry name" value="Outer membrane protein transport protein (OMPP1/FadL/TodX)"/>
    <property type="match status" value="1"/>
</dbReference>
<feature type="signal peptide" evidence="8">
    <location>
        <begin position="1"/>
        <end position="22"/>
    </location>
</feature>
<keyword evidence="3" id="KW-1134">Transmembrane beta strand</keyword>
<reference evidence="9 10" key="1">
    <citation type="submission" date="2015-05" db="EMBL/GenBank/DDBJ databases">
        <title>Complete genome sequence of a sulfur-oxidizing gammaproteobacterium strain HA5.</title>
        <authorList>
            <person name="Miura A."/>
            <person name="Kojima H."/>
            <person name="Fukui M."/>
        </authorList>
    </citation>
    <scope>NUCLEOTIDE SEQUENCE [LARGE SCALE GENOMIC DNA]</scope>
    <source>
        <strain evidence="9 10">HA5</strain>
    </source>
</reference>
<evidence type="ECO:0000256" key="4">
    <source>
        <dbReference type="ARBA" id="ARBA00022692"/>
    </source>
</evidence>
<dbReference type="InterPro" id="IPR005017">
    <property type="entry name" value="OMPP1/FadL/TodX"/>
</dbReference>
<evidence type="ECO:0000256" key="5">
    <source>
        <dbReference type="ARBA" id="ARBA00022729"/>
    </source>
</evidence>
<evidence type="ECO:0000256" key="8">
    <source>
        <dbReference type="SAM" id="SignalP"/>
    </source>
</evidence>
<name>A0A1B4XI89_9GAMM</name>
<comment type="subcellular location">
    <subcellularLocation>
        <location evidence="1">Cell outer membrane</location>
        <topology evidence="1">Multi-pass membrane protein</topology>
    </subcellularLocation>
</comment>
<gene>
    <name evidence="9" type="ORF">SCL_2226</name>
</gene>
<dbReference type="InParanoid" id="A0A1B4XI89"/>
<dbReference type="PANTHER" id="PTHR35093">
    <property type="entry name" value="OUTER MEMBRANE PROTEIN NMB0088-RELATED"/>
    <property type="match status" value="1"/>
</dbReference>
<keyword evidence="6" id="KW-0472">Membrane</keyword>
<keyword evidence="5 8" id="KW-0732">Signal</keyword>
<dbReference type="Proteomes" id="UP000243180">
    <property type="component" value="Chromosome"/>
</dbReference>
<accession>A0A1B4XI89</accession>
<dbReference type="AlphaFoldDB" id="A0A1B4XI89"/>
<evidence type="ECO:0000256" key="6">
    <source>
        <dbReference type="ARBA" id="ARBA00023136"/>
    </source>
</evidence>
<sequence length="415" mass="43539">MKRNVVLALAVAAAVAAPGAFATNGYFQHGYGIKAQGMAGAGVAYSQDALAAATNPAGMVMVGNRWDMGVTLFQPNRDTEIVGNGAIGTVSYDPNDKDLFLVPEFGYNMMLDSNSSFGVSVYGNGGMNTSYKTPIGLFGTSNAGVDLSQLFIAPTMAWKLSSANSVGVAVNFAYQRFKATGLQNFTASSSSGTNLTDNGYDSATGWGARIGWVGTVSPTVTLGATYQTETNMSKFKKYEGLFAEQGNFDIPSNYAVGIAIKATPATVVALDIEKIKYSDSKAVSNPLSGLTVSGNLLGTSDSAGFGWEDITVYKLGVQHQMNSNLVVRAGWNHGDQPIPASQTFFNLLAPGVVEDHLTLGATWKLDKTSEMSAMYMHAFSNKVNGSGSIPAGYGGGEANLEMDQNSLGVAYGKTF</sequence>
<evidence type="ECO:0000256" key="7">
    <source>
        <dbReference type="ARBA" id="ARBA00023237"/>
    </source>
</evidence>
<keyword evidence="7" id="KW-0998">Cell outer membrane</keyword>
<evidence type="ECO:0000256" key="3">
    <source>
        <dbReference type="ARBA" id="ARBA00022452"/>
    </source>
</evidence>
<dbReference type="SUPFAM" id="SSF56935">
    <property type="entry name" value="Porins"/>
    <property type="match status" value="1"/>
</dbReference>
<keyword evidence="4" id="KW-0812">Transmembrane</keyword>
<comment type="similarity">
    <text evidence="2">Belongs to the OmpP1/FadL family.</text>
</comment>